<dbReference type="PANTHER" id="PTHR11215:SF1">
    <property type="entry name" value="MYG1 EXONUCLEASE"/>
    <property type="match status" value="1"/>
</dbReference>
<organism evidence="2 3">
    <name type="scientific">Dendrobium chrysotoxum</name>
    <name type="common">Orchid</name>
    <dbReference type="NCBI Taxonomy" id="161865"/>
    <lineage>
        <taxon>Eukaryota</taxon>
        <taxon>Viridiplantae</taxon>
        <taxon>Streptophyta</taxon>
        <taxon>Embryophyta</taxon>
        <taxon>Tracheophyta</taxon>
        <taxon>Spermatophyta</taxon>
        <taxon>Magnoliopsida</taxon>
        <taxon>Liliopsida</taxon>
        <taxon>Asparagales</taxon>
        <taxon>Orchidaceae</taxon>
        <taxon>Epidendroideae</taxon>
        <taxon>Malaxideae</taxon>
        <taxon>Dendrobiinae</taxon>
        <taxon>Dendrobium</taxon>
    </lineage>
</organism>
<sequence>MLPAQLTSPLSCRCPEGPARQLRVCVGRLSTLEQSGDMTADQISLSCGHVPICHAGAWSASPYLVVSVKAFHPPPTSSFNRKCRTWRRLPRERAKNIPHFVLRPTRLSSCGFAIMSSAGVEAKRPKLDGEHIVTHNGTHHADEALAVHLLRKLPQYAQAAFTRTRDPSVIDSATIVVDVGAVYDHQGRRYDHHQRGFEETFDAKHKTKLSSAGLVWKHYGKDILAAHLGVPVSDERVELLYQKLYDDFTDLSSRVGYLNAAWNEELPSIQKLERPMPCVVSKRASSLAGGEFFDRVDHSWRSWLPARAIIEKALKTRKEGADADPQGRLLIFDDYASWKSHIYDLEDYLQIPESEKVLYVVYPDESGKWRVQCVPESADSFVSRKPLPEPWRGVRDEELSKLSGIEGCIFVHQSGFIGGNQTRQGALKMAHTALAEGK</sequence>
<proteinExistence type="inferred from homology"/>
<evidence type="ECO:0008006" key="4">
    <source>
        <dbReference type="Google" id="ProtNLM"/>
    </source>
</evidence>
<dbReference type="InterPro" id="IPR003226">
    <property type="entry name" value="MYG1_exonuclease"/>
</dbReference>
<dbReference type="Pfam" id="PF03690">
    <property type="entry name" value="MYG1_exonuc"/>
    <property type="match status" value="2"/>
</dbReference>
<comment type="caution">
    <text evidence="2">The sequence shown here is derived from an EMBL/GenBank/DDBJ whole genome shotgun (WGS) entry which is preliminary data.</text>
</comment>
<evidence type="ECO:0000256" key="1">
    <source>
        <dbReference type="ARBA" id="ARBA00010105"/>
    </source>
</evidence>
<evidence type="ECO:0000313" key="2">
    <source>
        <dbReference type="EMBL" id="KAH0446001.1"/>
    </source>
</evidence>
<name>A0AAV7FQM8_DENCH</name>
<keyword evidence="3" id="KW-1185">Reference proteome</keyword>
<dbReference type="EMBL" id="JAGFBR010000288">
    <property type="protein sequence ID" value="KAH0446001.1"/>
    <property type="molecule type" value="Genomic_DNA"/>
</dbReference>
<evidence type="ECO:0000313" key="3">
    <source>
        <dbReference type="Proteomes" id="UP000775213"/>
    </source>
</evidence>
<dbReference type="PANTHER" id="PTHR11215">
    <property type="entry name" value="METAL DEPENDENT HYDROLASE - RELATED"/>
    <property type="match status" value="1"/>
</dbReference>
<dbReference type="GO" id="GO:0005634">
    <property type="term" value="C:nucleus"/>
    <property type="evidence" value="ECO:0007669"/>
    <property type="project" value="TreeGrafter"/>
</dbReference>
<accession>A0AAV7FQM8</accession>
<protein>
    <recommendedName>
        <fullName evidence="4">Metal-dependent protein hydrolase</fullName>
    </recommendedName>
</protein>
<dbReference type="AlphaFoldDB" id="A0AAV7FQM8"/>
<dbReference type="Proteomes" id="UP000775213">
    <property type="component" value="Unassembled WGS sequence"/>
</dbReference>
<reference evidence="2 3" key="1">
    <citation type="journal article" date="2021" name="Hortic Res">
        <title>Chromosome-scale assembly of the Dendrobium chrysotoxum genome enhances the understanding of orchid evolution.</title>
        <authorList>
            <person name="Zhang Y."/>
            <person name="Zhang G.Q."/>
            <person name="Zhang D."/>
            <person name="Liu X.D."/>
            <person name="Xu X.Y."/>
            <person name="Sun W.H."/>
            <person name="Yu X."/>
            <person name="Zhu X."/>
            <person name="Wang Z.W."/>
            <person name="Zhao X."/>
            <person name="Zhong W.Y."/>
            <person name="Chen H."/>
            <person name="Yin W.L."/>
            <person name="Huang T."/>
            <person name="Niu S.C."/>
            <person name="Liu Z.J."/>
        </authorList>
    </citation>
    <scope>NUCLEOTIDE SEQUENCE [LARGE SCALE GENOMIC DNA]</scope>
    <source>
        <strain evidence="2">Lindl</strain>
    </source>
</reference>
<gene>
    <name evidence="2" type="ORF">IEQ34_025168</name>
</gene>
<dbReference type="GO" id="GO:0005737">
    <property type="term" value="C:cytoplasm"/>
    <property type="evidence" value="ECO:0007669"/>
    <property type="project" value="TreeGrafter"/>
</dbReference>
<comment type="similarity">
    <text evidence="1">Belongs to the MYG1 family.</text>
</comment>